<keyword evidence="1" id="KW-0433">Leucine-rich repeat</keyword>
<dbReference type="Ensembl" id="ENSMODT00000019074.3">
    <property type="protein sequence ID" value="ENSMODP00000018737.3"/>
    <property type="gene ID" value="ENSMODG00000014983.3"/>
</dbReference>
<evidence type="ECO:0000313" key="5">
    <source>
        <dbReference type="Proteomes" id="UP000002280"/>
    </source>
</evidence>
<dbReference type="Pfam" id="PF13855">
    <property type="entry name" value="LRR_8"/>
    <property type="match status" value="2"/>
</dbReference>
<organism evidence="4 5">
    <name type="scientific">Monodelphis domestica</name>
    <name type="common">Gray short-tailed opossum</name>
    <dbReference type="NCBI Taxonomy" id="13616"/>
    <lineage>
        <taxon>Eukaryota</taxon>
        <taxon>Metazoa</taxon>
        <taxon>Chordata</taxon>
        <taxon>Craniata</taxon>
        <taxon>Vertebrata</taxon>
        <taxon>Euteleostomi</taxon>
        <taxon>Mammalia</taxon>
        <taxon>Metatheria</taxon>
        <taxon>Didelphimorphia</taxon>
        <taxon>Didelphidae</taxon>
        <taxon>Monodelphis</taxon>
    </lineage>
</organism>
<feature type="region of interest" description="Disordered" evidence="3">
    <location>
        <begin position="1"/>
        <end position="23"/>
    </location>
</feature>
<dbReference type="GeneTree" id="ENSGT00940000161780"/>
<dbReference type="eggNOG" id="KOG0619">
    <property type="taxonomic scope" value="Eukaryota"/>
</dbReference>
<evidence type="ECO:0000256" key="2">
    <source>
        <dbReference type="ARBA" id="ARBA00022737"/>
    </source>
</evidence>
<reference evidence="4" key="3">
    <citation type="submission" date="2025-09" db="UniProtKB">
        <authorList>
            <consortium name="Ensembl"/>
        </authorList>
    </citation>
    <scope>IDENTIFICATION</scope>
</reference>
<dbReference type="PROSITE" id="PS51450">
    <property type="entry name" value="LRR"/>
    <property type="match status" value="1"/>
</dbReference>
<dbReference type="PANTHER" id="PTHR48051:SF39">
    <property type="entry name" value="P53-INDUCED DEATH DOMAIN PROTEIN 1"/>
    <property type="match status" value="1"/>
</dbReference>
<dbReference type="eggNOG" id="KOG4177">
    <property type="taxonomic scope" value="Eukaryota"/>
</dbReference>
<dbReference type="HOGENOM" id="CLU_017883_0_0_1"/>
<protein>
    <submittedName>
        <fullName evidence="4">Uncharacterized protein</fullName>
    </submittedName>
</protein>
<proteinExistence type="predicted"/>
<dbReference type="PANTHER" id="PTHR48051">
    <property type="match status" value="1"/>
</dbReference>
<sequence length="272" mass="29038">MVWVPLGCGPGGRRRERRERRGHGKCDLCGGRTEKGGGGALPPLPPGRGDVIRGRPMGCRIEPSSSEQRGRLQFLRLNCHEEQVEAALALLPRLEHLRSLVLKVRGHLRDDGGSCLRGALTTLPPSLSALAHLVHLDLSFNSLRVLPACIPEMRALQALLLSHNLLEGLPEALGALQGLTFLSVSSNCLRALPTGVARLSALQRLDLSENLLESVPEEIGALSGLTELSLASNLLQSLPDSLASSPPPPGRSPGSFLPPLHLPVPREPSILP</sequence>
<dbReference type="GO" id="GO:0005737">
    <property type="term" value="C:cytoplasm"/>
    <property type="evidence" value="ECO:0000318"/>
    <property type="project" value="GO_Central"/>
</dbReference>
<accession>H9H6Q8</accession>
<reference evidence="4" key="2">
    <citation type="submission" date="2025-08" db="UniProtKB">
        <authorList>
            <consortium name="Ensembl"/>
        </authorList>
    </citation>
    <scope>IDENTIFICATION</scope>
</reference>
<dbReference type="InterPro" id="IPR032675">
    <property type="entry name" value="LRR_dom_sf"/>
</dbReference>
<feature type="compositionally biased region" description="Pro residues" evidence="3">
    <location>
        <begin position="260"/>
        <end position="272"/>
    </location>
</feature>
<name>H9H6Q8_MONDO</name>
<feature type="region of interest" description="Disordered" evidence="3">
    <location>
        <begin position="240"/>
        <end position="272"/>
    </location>
</feature>
<dbReference type="AlphaFoldDB" id="H9H6Q8"/>
<dbReference type="SUPFAM" id="SSF52058">
    <property type="entry name" value="L domain-like"/>
    <property type="match status" value="1"/>
</dbReference>
<evidence type="ECO:0000256" key="1">
    <source>
        <dbReference type="ARBA" id="ARBA00022614"/>
    </source>
</evidence>
<dbReference type="InterPro" id="IPR050216">
    <property type="entry name" value="LRR_domain-containing"/>
</dbReference>
<dbReference type="Bgee" id="ENSMODG00000014983">
    <property type="expression patterns" value="Expressed in cerebellum and 18 other cell types or tissues"/>
</dbReference>
<dbReference type="SMART" id="SM00364">
    <property type="entry name" value="LRR_BAC"/>
    <property type="match status" value="5"/>
</dbReference>
<reference evidence="4" key="1">
    <citation type="journal article" date="2007" name="Nature">
        <title>Genome of the marsupial Monodelphis domestica reveals innovation in non-coding sequences.</title>
        <authorList>
            <person name="Mikkelsen T.S."/>
            <person name="Wakefield M.J."/>
            <person name="Aken B."/>
            <person name="Amemiya C.T."/>
            <person name="Chang J.L."/>
            <person name="Duke S."/>
            <person name="Garber M."/>
            <person name="Gentles A.J."/>
            <person name="Goodstadt L."/>
            <person name="Heger A."/>
            <person name="Jurka J."/>
            <person name="Kamal M."/>
            <person name="Mauceli E."/>
            <person name="Searle S.M."/>
            <person name="Sharpe T."/>
            <person name="Baker M.L."/>
            <person name="Batzer M.A."/>
            <person name="Benos P.V."/>
            <person name="Belov K."/>
            <person name="Clamp M."/>
            <person name="Cook A."/>
            <person name="Cuff J."/>
            <person name="Das R."/>
            <person name="Davidow L."/>
            <person name="Deakin J.E."/>
            <person name="Fazzari M.J."/>
            <person name="Glass J.L."/>
            <person name="Grabherr M."/>
            <person name="Greally J.M."/>
            <person name="Gu W."/>
            <person name="Hore T.A."/>
            <person name="Huttley G.A."/>
            <person name="Kleber M."/>
            <person name="Jirtle R.L."/>
            <person name="Koina E."/>
            <person name="Lee J.T."/>
            <person name="Mahony S."/>
            <person name="Marra M.A."/>
            <person name="Miller R.D."/>
            <person name="Nicholls R.D."/>
            <person name="Oda M."/>
            <person name="Papenfuss A.T."/>
            <person name="Parra Z.E."/>
            <person name="Pollock D.D."/>
            <person name="Ray D.A."/>
            <person name="Schein J.E."/>
            <person name="Speed T.P."/>
            <person name="Thompson K."/>
            <person name="VandeBerg J.L."/>
            <person name="Wade C.M."/>
            <person name="Walker J.A."/>
            <person name="Waters P.D."/>
            <person name="Webber C."/>
            <person name="Weidman J.R."/>
            <person name="Xie X."/>
            <person name="Zody M.C."/>
            <person name="Baldwin J."/>
            <person name="Abdouelleil A."/>
            <person name="Abdulkadir J."/>
            <person name="Abebe A."/>
            <person name="Abera B."/>
            <person name="Abreu J."/>
            <person name="Acer S.C."/>
            <person name="Aftuck L."/>
            <person name="Alexander A."/>
            <person name="An P."/>
            <person name="Anderson E."/>
            <person name="Anderson S."/>
            <person name="Arachi H."/>
            <person name="Azer M."/>
            <person name="Bachantsang P."/>
            <person name="Barry A."/>
            <person name="Bayul T."/>
            <person name="Berlin A."/>
            <person name="Bessette D."/>
            <person name="Bloom T."/>
            <person name="Bloom T."/>
            <person name="Boguslavskiy L."/>
            <person name="Bonnet C."/>
            <person name="Boukhgalter B."/>
            <person name="Bourzgui I."/>
            <person name="Brown A."/>
            <person name="Cahill P."/>
            <person name="Channer S."/>
            <person name="Cheshatsang Y."/>
            <person name="Chuda L."/>
            <person name="Citroen M."/>
            <person name="Collymore A."/>
            <person name="Cooke P."/>
            <person name="Costello M."/>
            <person name="D'Aco K."/>
            <person name="Daza R."/>
            <person name="De Haan G."/>
            <person name="DeGray S."/>
            <person name="DeMaso C."/>
            <person name="Dhargay N."/>
            <person name="Dooley K."/>
            <person name="Dooley E."/>
            <person name="Doricent M."/>
            <person name="Dorje P."/>
            <person name="Dorjee K."/>
            <person name="Dupes A."/>
            <person name="Elong R."/>
            <person name="Falk J."/>
            <person name="Farina A."/>
            <person name="Faro S."/>
            <person name="Ferguson D."/>
            <person name="Fisher S."/>
            <person name="Foley C.D."/>
            <person name="Franke A."/>
            <person name="Friedrich D."/>
            <person name="Gadbois L."/>
            <person name="Gearin G."/>
            <person name="Gearin C.R."/>
            <person name="Giannoukos G."/>
            <person name="Goode T."/>
            <person name="Graham J."/>
            <person name="Grandbois E."/>
            <person name="Grewal S."/>
            <person name="Gyaltsen K."/>
            <person name="Hafez N."/>
            <person name="Hagos B."/>
            <person name="Hall J."/>
            <person name="Henson C."/>
            <person name="Hollinger A."/>
            <person name="Honan T."/>
            <person name="Huard M.D."/>
            <person name="Hughes L."/>
            <person name="Hurhula B."/>
            <person name="Husby M.E."/>
            <person name="Kamat A."/>
            <person name="Kanga B."/>
            <person name="Kashin S."/>
            <person name="Khazanovich D."/>
            <person name="Kisner P."/>
            <person name="Lance K."/>
            <person name="Lara M."/>
            <person name="Lee W."/>
            <person name="Lennon N."/>
            <person name="Letendre F."/>
            <person name="LeVine R."/>
            <person name="Lipovsky A."/>
            <person name="Liu X."/>
            <person name="Liu J."/>
            <person name="Liu S."/>
            <person name="Lokyitsang T."/>
            <person name="Lokyitsang Y."/>
            <person name="Lubonja R."/>
            <person name="Lui A."/>
            <person name="MacDonald P."/>
            <person name="Magnisalis V."/>
            <person name="Maru K."/>
            <person name="Matthews C."/>
            <person name="McCusker W."/>
            <person name="McDonough S."/>
            <person name="Mehta T."/>
            <person name="Meldrim J."/>
            <person name="Meneus L."/>
            <person name="Mihai O."/>
            <person name="Mihalev A."/>
            <person name="Mihova T."/>
            <person name="Mittelman R."/>
            <person name="Mlenga V."/>
            <person name="Montmayeur A."/>
            <person name="Mulrain L."/>
            <person name="Navidi A."/>
            <person name="Naylor J."/>
            <person name="Negash T."/>
            <person name="Nguyen T."/>
            <person name="Nguyen N."/>
            <person name="Nicol R."/>
            <person name="Norbu C."/>
            <person name="Norbu N."/>
            <person name="Novod N."/>
            <person name="O'Neill B."/>
            <person name="Osman S."/>
            <person name="Markiewicz E."/>
            <person name="Oyono O.L."/>
            <person name="Patti C."/>
            <person name="Phunkhang P."/>
            <person name="Pierre F."/>
            <person name="Priest M."/>
            <person name="Raghuraman S."/>
            <person name="Rege F."/>
            <person name="Reyes R."/>
            <person name="Rise C."/>
            <person name="Rogov P."/>
            <person name="Ross K."/>
            <person name="Ryan E."/>
            <person name="Settipalli S."/>
            <person name="Shea T."/>
            <person name="Sherpa N."/>
            <person name="Shi L."/>
            <person name="Shih D."/>
            <person name="Sparrow T."/>
            <person name="Spaulding J."/>
            <person name="Stalker J."/>
            <person name="Stange-Thomann N."/>
            <person name="Stavropoulos S."/>
            <person name="Stone C."/>
            <person name="Strader C."/>
            <person name="Tesfaye S."/>
            <person name="Thomson T."/>
            <person name="Thoulutsang Y."/>
            <person name="Thoulutsang D."/>
            <person name="Topham K."/>
            <person name="Topping I."/>
            <person name="Tsamla T."/>
            <person name="Vassiliev H."/>
            <person name="Vo A."/>
            <person name="Wangchuk T."/>
            <person name="Wangdi T."/>
            <person name="Weiand M."/>
            <person name="Wilkinson J."/>
            <person name="Wilson A."/>
            <person name="Yadav S."/>
            <person name="Young G."/>
            <person name="Yu Q."/>
            <person name="Zembek L."/>
            <person name="Zhong D."/>
            <person name="Zimmer A."/>
            <person name="Zwirko Z."/>
            <person name="Jaffe D.B."/>
            <person name="Alvarez P."/>
            <person name="Brockman W."/>
            <person name="Butler J."/>
            <person name="Chin C."/>
            <person name="Gnerre S."/>
            <person name="MacCallum I."/>
            <person name="Graves J.A."/>
            <person name="Ponting C.P."/>
            <person name="Breen M."/>
            <person name="Samollow P.B."/>
            <person name="Lander E.S."/>
            <person name="Lindblad-Toh K."/>
        </authorList>
    </citation>
    <scope>NUCLEOTIDE SEQUENCE [LARGE SCALE GENOMIC DNA]</scope>
</reference>
<dbReference type="STRING" id="13616.ENSMODP00000018737"/>
<dbReference type="SMART" id="SM00369">
    <property type="entry name" value="LRR_TYP"/>
    <property type="match status" value="5"/>
</dbReference>
<keyword evidence="2" id="KW-0677">Repeat</keyword>
<dbReference type="Gene3D" id="3.80.10.10">
    <property type="entry name" value="Ribonuclease Inhibitor"/>
    <property type="match status" value="1"/>
</dbReference>
<dbReference type="InterPro" id="IPR003591">
    <property type="entry name" value="Leu-rich_rpt_typical-subtyp"/>
</dbReference>
<evidence type="ECO:0000313" key="4">
    <source>
        <dbReference type="Ensembl" id="ENSMODP00000018737.3"/>
    </source>
</evidence>
<dbReference type="Proteomes" id="UP000002280">
    <property type="component" value="Unplaced"/>
</dbReference>
<dbReference type="InterPro" id="IPR001611">
    <property type="entry name" value="Leu-rich_rpt"/>
</dbReference>
<evidence type="ECO:0000256" key="3">
    <source>
        <dbReference type="SAM" id="MobiDB-lite"/>
    </source>
</evidence>
<feature type="compositionally biased region" description="Basic residues" evidence="3">
    <location>
        <begin position="12"/>
        <end position="23"/>
    </location>
</feature>
<dbReference type="InParanoid" id="H9H6Q8"/>
<keyword evidence="5" id="KW-1185">Reference proteome</keyword>